<name>A0A1H8HCY8_9SPHN</name>
<dbReference type="InterPro" id="IPR013785">
    <property type="entry name" value="Aldolase_TIM"/>
</dbReference>
<organism evidence="2 3">
    <name type="scientific">Sphingomonas gellani</name>
    <dbReference type="NCBI Taxonomy" id="1166340"/>
    <lineage>
        <taxon>Bacteria</taxon>
        <taxon>Pseudomonadati</taxon>
        <taxon>Pseudomonadota</taxon>
        <taxon>Alphaproteobacteria</taxon>
        <taxon>Sphingomonadales</taxon>
        <taxon>Sphingomonadaceae</taxon>
        <taxon>Sphingomonas</taxon>
    </lineage>
</organism>
<dbReference type="STRING" id="1166340.SAMN05192583_3013"/>
<dbReference type="Pfam" id="PF02581">
    <property type="entry name" value="TMP-TENI"/>
    <property type="match status" value="1"/>
</dbReference>
<evidence type="ECO:0000313" key="2">
    <source>
        <dbReference type="EMBL" id="SEN54111.1"/>
    </source>
</evidence>
<dbReference type="InterPro" id="IPR022998">
    <property type="entry name" value="ThiamineP_synth_TenI"/>
</dbReference>
<sequence length="176" mass="18949">MTHRKIIPRLWLMTDERVGEALWTALRRLPPGSGVVLRHHATAPAQRRALIKRVRRVAAARRLVLLVAGGASGVAGVHGAGHGTGHGLGLRSWSAHDRRQAIAARRTGADLVFVSPIFATRSHPAAMGVGPGRGRRIGTAAGLPLIALGGMDRRRWLRIRHLGFHGWAAIDALTSR</sequence>
<dbReference type="GO" id="GO:0009228">
    <property type="term" value="P:thiamine biosynthetic process"/>
    <property type="evidence" value="ECO:0007669"/>
    <property type="project" value="UniProtKB-KW"/>
</dbReference>
<dbReference type="SUPFAM" id="SSF51391">
    <property type="entry name" value="Thiamin phosphate synthase"/>
    <property type="match status" value="1"/>
</dbReference>
<keyword evidence="3" id="KW-1185">Reference proteome</keyword>
<dbReference type="InterPro" id="IPR036206">
    <property type="entry name" value="ThiamineP_synth_sf"/>
</dbReference>
<protein>
    <submittedName>
        <fullName evidence="2">Thiamine-phosphate pyrophosphorylase</fullName>
    </submittedName>
</protein>
<dbReference type="EMBL" id="FOCF01000008">
    <property type="protein sequence ID" value="SEN54111.1"/>
    <property type="molecule type" value="Genomic_DNA"/>
</dbReference>
<proteinExistence type="predicted"/>
<reference evidence="3" key="1">
    <citation type="submission" date="2016-10" db="EMBL/GenBank/DDBJ databases">
        <authorList>
            <person name="Varghese N."/>
            <person name="Submissions S."/>
        </authorList>
    </citation>
    <scope>NUCLEOTIDE SEQUENCE [LARGE SCALE GENOMIC DNA]</scope>
    <source>
        <strain evidence="3">S6-262</strain>
    </source>
</reference>
<evidence type="ECO:0000259" key="1">
    <source>
        <dbReference type="Pfam" id="PF02581"/>
    </source>
</evidence>
<gene>
    <name evidence="2" type="ORF">SAMN05192583_3013</name>
</gene>
<dbReference type="AlphaFoldDB" id="A0A1H8HCY8"/>
<dbReference type="CDD" id="cd00564">
    <property type="entry name" value="TMP_TenI"/>
    <property type="match status" value="1"/>
</dbReference>
<feature type="domain" description="Thiamine phosphate synthase/TenI" evidence="1">
    <location>
        <begin position="93"/>
        <end position="173"/>
    </location>
</feature>
<accession>A0A1H8HCY8</accession>
<dbReference type="RefSeq" id="WP_244501618.1">
    <property type="nucleotide sequence ID" value="NZ_FOCF01000008.1"/>
</dbReference>
<dbReference type="Proteomes" id="UP000199206">
    <property type="component" value="Unassembled WGS sequence"/>
</dbReference>
<dbReference type="Gene3D" id="3.20.20.70">
    <property type="entry name" value="Aldolase class I"/>
    <property type="match status" value="1"/>
</dbReference>
<evidence type="ECO:0000313" key="3">
    <source>
        <dbReference type="Proteomes" id="UP000199206"/>
    </source>
</evidence>